<name>A0A6H5FY31_9HEMI</name>
<sequence>MPLRQWFNCLMRTDFLKEPELYIVIIPFKSIAECLEECWNGSALFRSEASGCGGTRNSLSEVLTVALVCNLMHMGRQALKFAPGIADTSSIWCYLRTTLIGGIWDLNQFFVYGYGSTVLIK</sequence>
<gene>
    <name evidence="1" type="ORF">NTEN_LOCUS1625</name>
</gene>
<protein>
    <submittedName>
        <fullName evidence="1">Uncharacterized protein</fullName>
    </submittedName>
</protein>
<proteinExistence type="predicted"/>
<feature type="non-terminal residue" evidence="1">
    <location>
        <position position="121"/>
    </location>
</feature>
<dbReference type="EMBL" id="CADCXU010002628">
    <property type="protein sequence ID" value="CAA9994809.1"/>
    <property type="molecule type" value="Genomic_DNA"/>
</dbReference>
<evidence type="ECO:0000313" key="1">
    <source>
        <dbReference type="EMBL" id="CAA9994809.1"/>
    </source>
</evidence>
<reference evidence="1 2" key="1">
    <citation type="submission" date="2020-02" db="EMBL/GenBank/DDBJ databases">
        <authorList>
            <person name="Ferguson B K."/>
        </authorList>
    </citation>
    <scope>NUCLEOTIDE SEQUENCE [LARGE SCALE GENOMIC DNA]</scope>
</reference>
<dbReference type="Proteomes" id="UP000479000">
    <property type="component" value="Unassembled WGS sequence"/>
</dbReference>
<evidence type="ECO:0000313" key="2">
    <source>
        <dbReference type="Proteomes" id="UP000479000"/>
    </source>
</evidence>
<accession>A0A6H5FY31</accession>
<dbReference type="AlphaFoldDB" id="A0A6H5FY31"/>
<organism evidence="1 2">
    <name type="scientific">Nesidiocoris tenuis</name>
    <dbReference type="NCBI Taxonomy" id="355587"/>
    <lineage>
        <taxon>Eukaryota</taxon>
        <taxon>Metazoa</taxon>
        <taxon>Ecdysozoa</taxon>
        <taxon>Arthropoda</taxon>
        <taxon>Hexapoda</taxon>
        <taxon>Insecta</taxon>
        <taxon>Pterygota</taxon>
        <taxon>Neoptera</taxon>
        <taxon>Paraneoptera</taxon>
        <taxon>Hemiptera</taxon>
        <taxon>Heteroptera</taxon>
        <taxon>Panheteroptera</taxon>
        <taxon>Cimicomorpha</taxon>
        <taxon>Miridae</taxon>
        <taxon>Dicyphina</taxon>
        <taxon>Nesidiocoris</taxon>
    </lineage>
</organism>
<keyword evidence="2" id="KW-1185">Reference proteome</keyword>